<evidence type="ECO:0008006" key="5">
    <source>
        <dbReference type="Google" id="ProtNLM"/>
    </source>
</evidence>
<dbReference type="AlphaFoldDB" id="A0A0P6XDY3"/>
<sequence length="84" mass="9585">MGNFISQFFLLLIPILEIAIFVRIIMSWFDPQGQSRFALILREITDPILLPIRRVIPSVGMFDLSPLIALLLLQVLQTVFQSVS</sequence>
<dbReference type="GO" id="GO:0016020">
    <property type="term" value="C:membrane"/>
    <property type="evidence" value="ECO:0007669"/>
    <property type="project" value="InterPro"/>
</dbReference>
<protein>
    <recommendedName>
        <fullName evidence="5">YggT family protein</fullName>
    </recommendedName>
</protein>
<dbReference type="Proteomes" id="UP000050277">
    <property type="component" value="Unassembled WGS sequence"/>
</dbReference>
<evidence type="ECO:0000313" key="4">
    <source>
        <dbReference type="Proteomes" id="UP000050277"/>
    </source>
</evidence>
<comment type="caution">
    <text evidence="3">The sequence shown here is derived from an EMBL/GenBank/DDBJ whole genome shotgun (WGS) entry which is preliminary data.</text>
</comment>
<name>A0A0P6XDY3_9CHLR</name>
<evidence type="ECO:0000313" key="3">
    <source>
        <dbReference type="EMBL" id="KPL81270.1"/>
    </source>
</evidence>
<keyword evidence="2" id="KW-0812">Transmembrane</keyword>
<dbReference type="PANTHER" id="PTHR33219:SF14">
    <property type="entry name" value="PROTEIN COFACTOR ASSEMBLY OF COMPLEX C SUBUNIT B CCB3, CHLOROPLASTIC-RELATED"/>
    <property type="match status" value="1"/>
</dbReference>
<evidence type="ECO:0000256" key="1">
    <source>
        <dbReference type="ARBA" id="ARBA00010894"/>
    </source>
</evidence>
<dbReference type="Pfam" id="PF02325">
    <property type="entry name" value="CCB3_YggT"/>
    <property type="match status" value="1"/>
</dbReference>
<proteinExistence type="inferred from homology"/>
<accession>A0A0P6XDY3</accession>
<dbReference type="STRING" id="70996.SE18_21570"/>
<dbReference type="InterPro" id="IPR003425">
    <property type="entry name" value="CCB3/YggT"/>
</dbReference>
<gene>
    <name evidence="3" type="ORF">SE18_21570</name>
</gene>
<keyword evidence="2" id="KW-1133">Transmembrane helix</keyword>
<keyword evidence="4" id="KW-1185">Reference proteome</keyword>
<dbReference type="EMBL" id="LGKP01000035">
    <property type="protein sequence ID" value="KPL81270.1"/>
    <property type="molecule type" value="Genomic_DNA"/>
</dbReference>
<keyword evidence="2" id="KW-0472">Membrane</keyword>
<reference evidence="3 4" key="1">
    <citation type="submission" date="2015-07" db="EMBL/GenBank/DDBJ databases">
        <title>Whole genome sequence of Herpetosiphon geysericola DSM 7119.</title>
        <authorList>
            <person name="Hemp J."/>
            <person name="Ward L.M."/>
            <person name="Pace L.A."/>
            <person name="Fischer W.W."/>
        </authorList>
    </citation>
    <scope>NUCLEOTIDE SEQUENCE [LARGE SCALE GENOMIC DNA]</scope>
    <source>
        <strain evidence="3 4">DSM 7119</strain>
    </source>
</reference>
<organism evidence="3 4">
    <name type="scientific">Herpetosiphon geysericola</name>
    <dbReference type="NCBI Taxonomy" id="70996"/>
    <lineage>
        <taxon>Bacteria</taxon>
        <taxon>Bacillati</taxon>
        <taxon>Chloroflexota</taxon>
        <taxon>Chloroflexia</taxon>
        <taxon>Herpetosiphonales</taxon>
        <taxon>Herpetosiphonaceae</taxon>
        <taxon>Herpetosiphon</taxon>
    </lineage>
</organism>
<dbReference type="RefSeq" id="WP_054536537.1">
    <property type="nucleotide sequence ID" value="NZ_LGKP01000035.1"/>
</dbReference>
<dbReference type="OrthoDB" id="47652at2"/>
<feature type="transmembrane region" description="Helical" evidence="2">
    <location>
        <begin position="6"/>
        <end position="26"/>
    </location>
</feature>
<dbReference type="PANTHER" id="PTHR33219">
    <property type="entry name" value="YLMG HOMOLOG PROTEIN 2, CHLOROPLASTIC"/>
    <property type="match status" value="1"/>
</dbReference>
<evidence type="ECO:0000256" key="2">
    <source>
        <dbReference type="SAM" id="Phobius"/>
    </source>
</evidence>
<comment type="similarity">
    <text evidence="1">Belongs to the YggT family.</text>
</comment>